<evidence type="ECO:0000256" key="3">
    <source>
        <dbReference type="ARBA" id="ARBA00022475"/>
    </source>
</evidence>
<evidence type="ECO:0000256" key="8">
    <source>
        <dbReference type="ARBA" id="ARBA00038436"/>
    </source>
</evidence>
<dbReference type="PANTHER" id="PTHR35011:SF10">
    <property type="entry name" value="TRAP TRANSPORTER SMALL PERMEASE PROTEIN"/>
    <property type="match status" value="1"/>
</dbReference>
<keyword evidence="6 9" id="KW-1133">Transmembrane helix</keyword>
<feature type="transmembrane region" description="Helical" evidence="9">
    <location>
        <begin position="91"/>
        <end position="112"/>
    </location>
</feature>
<evidence type="ECO:0000256" key="2">
    <source>
        <dbReference type="ARBA" id="ARBA00022448"/>
    </source>
</evidence>
<proteinExistence type="inferred from homology"/>
<comment type="subcellular location">
    <subcellularLocation>
        <location evidence="1 9">Cell inner membrane</location>
        <topology evidence="1 9">Multi-pass membrane protein</topology>
    </subcellularLocation>
</comment>
<feature type="transmembrane region" description="Helical" evidence="9">
    <location>
        <begin position="53"/>
        <end position="79"/>
    </location>
</feature>
<sequence length="194" mass="21325">MVKGYIWFISQISRLFALISTALIIAAMLVVCQMILMRYIFAWPTIWQTDFVVFSATVAIFFGAPYVLLTGGHVGVDVVEVMVSTKTRSRLQLVGSLLGLLFCAIMFAAGWIQFHDAWAGNWKHSSVWAPPLWIPLLALPIGFGLLCLQYVARILSLILGEPITEPAVDPHVVADPAIATLAKTPATPSRKVTR</sequence>
<dbReference type="Pfam" id="PF04290">
    <property type="entry name" value="DctQ"/>
    <property type="match status" value="1"/>
</dbReference>
<feature type="transmembrane region" description="Helical" evidence="9">
    <location>
        <begin position="12"/>
        <end position="41"/>
    </location>
</feature>
<evidence type="ECO:0000256" key="6">
    <source>
        <dbReference type="ARBA" id="ARBA00022989"/>
    </source>
</evidence>
<keyword evidence="4 9" id="KW-0997">Cell inner membrane</keyword>
<evidence type="ECO:0000256" key="1">
    <source>
        <dbReference type="ARBA" id="ARBA00004429"/>
    </source>
</evidence>
<dbReference type="PANTHER" id="PTHR35011">
    <property type="entry name" value="2,3-DIKETO-L-GULONATE TRAP TRANSPORTER SMALL PERMEASE PROTEIN YIAM"/>
    <property type="match status" value="1"/>
</dbReference>
<evidence type="ECO:0000256" key="4">
    <source>
        <dbReference type="ARBA" id="ARBA00022519"/>
    </source>
</evidence>
<keyword evidence="7 9" id="KW-0472">Membrane</keyword>
<keyword evidence="5 9" id="KW-0812">Transmembrane</keyword>
<name>A0ABY2QSN8_9HYPH</name>
<reference evidence="11 12" key="1">
    <citation type="submission" date="2019-04" db="EMBL/GenBank/DDBJ databases">
        <title>Genome sequence of strain 7209-2.</title>
        <authorList>
            <person name="Gao J."/>
            <person name="Sun J."/>
        </authorList>
    </citation>
    <scope>NUCLEOTIDE SEQUENCE [LARGE SCALE GENOMIC DNA]</scope>
    <source>
        <strain evidence="11 12">7209-2</strain>
    </source>
</reference>
<feature type="transmembrane region" description="Helical" evidence="9">
    <location>
        <begin position="132"/>
        <end position="152"/>
    </location>
</feature>
<comment type="function">
    <text evidence="9">Part of the tripartite ATP-independent periplasmic (TRAP) transport system.</text>
</comment>
<organism evidence="11 12">
    <name type="scientific">Rhizobium rhizophilum</name>
    <dbReference type="NCBI Taxonomy" id="1850373"/>
    <lineage>
        <taxon>Bacteria</taxon>
        <taxon>Pseudomonadati</taxon>
        <taxon>Pseudomonadota</taxon>
        <taxon>Alphaproteobacteria</taxon>
        <taxon>Hyphomicrobiales</taxon>
        <taxon>Rhizobiaceae</taxon>
        <taxon>Rhizobium/Agrobacterium group</taxon>
        <taxon>Rhizobium</taxon>
    </lineage>
</organism>
<comment type="subunit">
    <text evidence="9">The complex comprises the extracytoplasmic solute receptor protein and the two transmembrane proteins.</text>
</comment>
<keyword evidence="2 9" id="KW-0813">Transport</keyword>
<keyword evidence="3" id="KW-1003">Cell membrane</keyword>
<evidence type="ECO:0000256" key="9">
    <source>
        <dbReference type="RuleBase" id="RU369079"/>
    </source>
</evidence>
<dbReference type="InterPro" id="IPR007387">
    <property type="entry name" value="TRAP_DctQ"/>
</dbReference>
<feature type="domain" description="Tripartite ATP-independent periplasmic transporters DctQ component" evidence="10">
    <location>
        <begin position="28"/>
        <end position="158"/>
    </location>
</feature>
<dbReference type="RefSeq" id="WP_136559565.1">
    <property type="nucleotide sequence ID" value="NZ_STGT01000004.1"/>
</dbReference>
<dbReference type="EMBL" id="STGT01000004">
    <property type="protein sequence ID" value="THV12776.1"/>
    <property type="molecule type" value="Genomic_DNA"/>
</dbReference>
<protein>
    <recommendedName>
        <fullName evidence="9">TRAP transporter small permease protein</fullName>
    </recommendedName>
</protein>
<evidence type="ECO:0000256" key="7">
    <source>
        <dbReference type="ARBA" id="ARBA00023136"/>
    </source>
</evidence>
<dbReference type="InterPro" id="IPR055348">
    <property type="entry name" value="DctQ"/>
</dbReference>
<gene>
    <name evidence="11" type="ORF">E9677_18855</name>
</gene>
<evidence type="ECO:0000313" key="12">
    <source>
        <dbReference type="Proteomes" id="UP000309667"/>
    </source>
</evidence>
<keyword evidence="12" id="KW-1185">Reference proteome</keyword>
<comment type="similarity">
    <text evidence="8 9">Belongs to the TRAP transporter small permease family.</text>
</comment>
<accession>A0ABY2QSN8</accession>
<evidence type="ECO:0000259" key="10">
    <source>
        <dbReference type="Pfam" id="PF04290"/>
    </source>
</evidence>
<dbReference type="Proteomes" id="UP000309667">
    <property type="component" value="Unassembled WGS sequence"/>
</dbReference>
<evidence type="ECO:0000256" key="5">
    <source>
        <dbReference type="ARBA" id="ARBA00022692"/>
    </source>
</evidence>
<comment type="caution">
    <text evidence="11">The sequence shown here is derived from an EMBL/GenBank/DDBJ whole genome shotgun (WGS) entry which is preliminary data.</text>
</comment>
<evidence type="ECO:0000313" key="11">
    <source>
        <dbReference type="EMBL" id="THV12776.1"/>
    </source>
</evidence>